<dbReference type="InterPro" id="IPR006311">
    <property type="entry name" value="TAT_signal"/>
</dbReference>
<evidence type="ECO:0000256" key="1">
    <source>
        <dbReference type="SAM" id="SignalP"/>
    </source>
</evidence>
<feature type="chain" id="PRO_5045133753" evidence="1">
    <location>
        <begin position="32"/>
        <end position="321"/>
    </location>
</feature>
<gene>
    <name evidence="2" type="ORF">JKJ07_02065</name>
</gene>
<keyword evidence="3" id="KW-1185">Reference proteome</keyword>
<dbReference type="SUPFAM" id="SSF49464">
    <property type="entry name" value="Carboxypeptidase regulatory domain-like"/>
    <property type="match status" value="2"/>
</dbReference>
<sequence length="321" mass="33712">MQLNAVRRRSILAATLAGVVAATSVGGPALAADPTGSITGIVRDTRGAVVPDASVAVYVNPSSDAVQELQADSRGRFTISGLEAGTYKIQIGLGGWSEWAPGRISNPDQAQTYRVRANRTTTANSVVTATGFLAGRLFAPDGKPLANAPVNVTNDNTASQHATLTEADGTFRLRVQPNQTFIVNYQAGALGQYVPHTFDPAQATRFFVRSGQTVRLTDRAAALAGISGRLTDAAGAPAGGVNVSFINVDTINQSDTTTAADGTYDFSGLLEPGRYKVRFSNADGRQYAHQQPDYDSAEIITVASGETVVVDDQLLWVVAPQ</sequence>
<evidence type="ECO:0000313" key="2">
    <source>
        <dbReference type="EMBL" id="MBL7253089.1"/>
    </source>
</evidence>
<reference evidence="2 3" key="1">
    <citation type="submission" date="2021-01" db="EMBL/GenBank/DDBJ databases">
        <title>Actinoplanes sp. nov. LDG1-01 isolated from lichen.</title>
        <authorList>
            <person name="Saeng-In P."/>
            <person name="Phongsopitanun W."/>
            <person name="Kanchanasin P."/>
            <person name="Yuki M."/>
            <person name="Kudo T."/>
            <person name="Ohkuma M."/>
            <person name="Tanasupawat S."/>
        </authorList>
    </citation>
    <scope>NUCLEOTIDE SEQUENCE [LARGE SCALE GENOMIC DNA]</scope>
    <source>
        <strain evidence="2 3">LDG1-01</strain>
    </source>
</reference>
<dbReference type="InterPro" id="IPR008969">
    <property type="entry name" value="CarboxyPept-like_regulatory"/>
</dbReference>
<evidence type="ECO:0000313" key="3">
    <source>
        <dbReference type="Proteomes" id="UP000598996"/>
    </source>
</evidence>
<dbReference type="Gene3D" id="2.60.40.1120">
    <property type="entry name" value="Carboxypeptidase-like, regulatory domain"/>
    <property type="match status" value="2"/>
</dbReference>
<accession>A0ABS1VEJ8</accession>
<keyword evidence="1" id="KW-0732">Signal</keyword>
<name>A0ABS1VEJ8_9ACTN</name>
<dbReference type="PROSITE" id="PS51318">
    <property type="entry name" value="TAT"/>
    <property type="match status" value="1"/>
</dbReference>
<proteinExistence type="predicted"/>
<dbReference type="Pfam" id="PF13620">
    <property type="entry name" value="CarboxypepD_reg"/>
    <property type="match status" value="3"/>
</dbReference>
<organism evidence="2 3">
    <name type="scientific">Paractinoplanes lichenicola</name>
    <dbReference type="NCBI Taxonomy" id="2802976"/>
    <lineage>
        <taxon>Bacteria</taxon>
        <taxon>Bacillati</taxon>
        <taxon>Actinomycetota</taxon>
        <taxon>Actinomycetes</taxon>
        <taxon>Micromonosporales</taxon>
        <taxon>Micromonosporaceae</taxon>
        <taxon>Paractinoplanes</taxon>
    </lineage>
</organism>
<dbReference type="Proteomes" id="UP000598996">
    <property type="component" value="Unassembled WGS sequence"/>
</dbReference>
<protein>
    <submittedName>
        <fullName evidence="2">Carboxypeptidase regulatory-like domain-containing protein</fullName>
    </submittedName>
</protein>
<feature type="signal peptide" evidence="1">
    <location>
        <begin position="1"/>
        <end position="31"/>
    </location>
</feature>
<dbReference type="SUPFAM" id="SSF49452">
    <property type="entry name" value="Starch-binding domain-like"/>
    <property type="match status" value="1"/>
</dbReference>
<comment type="caution">
    <text evidence="2">The sequence shown here is derived from an EMBL/GenBank/DDBJ whole genome shotgun (WGS) entry which is preliminary data.</text>
</comment>
<dbReference type="EMBL" id="JAENHO010000001">
    <property type="protein sequence ID" value="MBL7253089.1"/>
    <property type="molecule type" value="Genomic_DNA"/>
</dbReference>
<dbReference type="RefSeq" id="WP_202989424.1">
    <property type="nucleotide sequence ID" value="NZ_JAENHO010000001.1"/>
</dbReference>
<dbReference type="InterPro" id="IPR013784">
    <property type="entry name" value="Carb-bd-like_fold"/>
</dbReference>